<evidence type="ECO:0000256" key="1">
    <source>
        <dbReference type="SAM" id="Phobius"/>
    </source>
</evidence>
<proteinExistence type="predicted"/>
<dbReference type="OrthoDB" id="10590624at2759"/>
<gene>
    <name evidence="2" type="ORF">LSCM1_07789</name>
</gene>
<keyword evidence="1" id="KW-0812">Transmembrane</keyword>
<feature type="transmembrane region" description="Helical" evidence="1">
    <location>
        <begin position="6"/>
        <end position="26"/>
    </location>
</feature>
<evidence type="ECO:0000313" key="2">
    <source>
        <dbReference type="EMBL" id="KAG5487117.1"/>
    </source>
</evidence>
<dbReference type="EMBL" id="JAFEUZ010000005">
    <property type="protein sequence ID" value="KAG5487117.1"/>
    <property type="molecule type" value="Genomic_DNA"/>
</dbReference>
<accession>A0A836KVD3</accession>
<dbReference type="AlphaFoldDB" id="A0A836KVD3"/>
<dbReference type="KEGG" id="lmat:92517658"/>
<dbReference type="RefSeq" id="XP_067181351.1">
    <property type="nucleotide sequence ID" value="XM_067325146.1"/>
</dbReference>
<dbReference type="GeneID" id="92517658"/>
<protein>
    <submittedName>
        <fullName evidence="2">Uncharacterized protein</fullName>
    </submittedName>
</protein>
<organism evidence="2 3">
    <name type="scientific">Leishmania martiniquensis</name>
    <dbReference type="NCBI Taxonomy" id="1580590"/>
    <lineage>
        <taxon>Eukaryota</taxon>
        <taxon>Discoba</taxon>
        <taxon>Euglenozoa</taxon>
        <taxon>Kinetoplastea</taxon>
        <taxon>Metakinetoplastina</taxon>
        <taxon>Trypanosomatida</taxon>
        <taxon>Trypanosomatidae</taxon>
        <taxon>Leishmaniinae</taxon>
        <taxon>Leishmania</taxon>
    </lineage>
</organism>
<reference evidence="3" key="2">
    <citation type="journal article" date="2021" name="Sci. Data">
        <title>Chromosome-scale genome sequencing, assembly and annotation of six genomes from subfamily Leishmaniinae.</title>
        <authorList>
            <person name="Almutairi H."/>
            <person name="Urbaniak M.D."/>
            <person name="Bates M.D."/>
            <person name="Jariyapan N."/>
            <person name="Kwakye-Nuako G."/>
            <person name="Thomaz Soccol V."/>
            <person name="Al-Salem W.S."/>
            <person name="Dillon R.J."/>
            <person name="Bates P.A."/>
            <person name="Gatherer D."/>
        </authorList>
    </citation>
    <scope>NUCLEOTIDE SEQUENCE [LARGE SCALE GENOMIC DNA]</scope>
</reference>
<evidence type="ECO:0000313" key="3">
    <source>
        <dbReference type="Proteomes" id="UP000673552"/>
    </source>
</evidence>
<keyword evidence="1" id="KW-0472">Membrane</keyword>
<sequence length="74" mass="8197">MGNIFIFVFIGGVACGAIVIFLIACLRWKALSLRLQPPEHCMWETAPSTGMSRDGLALLNKMKTETLGEKKKKD</sequence>
<comment type="caution">
    <text evidence="2">The sequence shown here is derived from an EMBL/GenBank/DDBJ whole genome shotgun (WGS) entry which is preliminary data.</text>
</comment>
<keyword evidence="1" id="KW-1133">Transmembrane helix</keyword>
<name>A0A836KVD3_9TRYP</name>
<keyword evidence="3" id="KW-1185">Reference proteome</keyword>
<dbReference type="Proteomes" id="UP000673552">
    <property type="component" value="Unassembled WGS sequence"/>
</dbReference>
<reference evidence="3" key="1">
    <citation type="journal article" date="2021" name="Microbiol. Resour. Announc.">
        <title>LGAAP: Leishmaniinae Genome Assembly and Annotation Pipeline.</title>
        <authorList>
            <person name="Almutairi H."/>
            <person name="Urbaniak M.D."/>
            <person name="Bates M.D."/>
            <person name="Jariyapan N."/>
            <person name="Kwakye-Nuako G."/>
            <person name="Thomaz-Soccol V."/>
            <person name="Al-Salem W.S."/>
            <person name="Dillon R.J."/>
            <person name="Bates P.A."/>
            <person name="Gatherer D."/>
        </authorList>
    </citation>
    <scope>NUCLEOTIDE SEQUENCE [LARGE SCALE GENOMIC DNA]</scope>
</reference>